<proteinExistence type="predicted"/>
<dbReference type="AlphaFoldDB" id="A0A2U2PI75"/>
<dbReference type="Pfam" id="PF18942">
    <property type="entry name" value="DUF5689"/>
    <property type="match status" value="1"/>
</dbReference>
<evidence type="ECO:0000259" key="1">
    <source>
        <dbReference type="Pfam" id="PF18942"/>
    </source>
</evidence>
<gene>
    <name evidence="2" type="ORF">DDR33_10370</name>
</gene>
<dbReference type="Proteomes" id="UP000245647">
    <property type="component" value="Unassembled WGS sequence"/>
</dbReference>
<reference evidence="2 3" key="1">
    <citation type="submission" date="2018-04" db="EMBL/GenBank/DDBJ databases">
        <title>Pedobacter chongqingensis sp. nov., isolated from a rottenly hemp rope.</title>
        <authorList>
            <person name="Cai Y."/>
        </authorList>
    </citation>
    <scope>NUCLEOTIDE SEQUENCE [LARGE SCALE GENOMIC DNA]</scope>
    <source>
        <strain evidence="2 3">FJ4-8</strain>
    </source>
</reference>
<dbReference type="InterPro" id="IPR043744">
    <property type="entry name" value="DUF5689"/>
</dbReference>
<keyword evidence="3" id="KW-1185">Reference proteome</keyword>
<evidence type="ECO:0000313" key="3">
    <source>
        <dbReference type="Proteomes" id="UP000245647"/>
    </source>
</evidence>
<name>A0A2U2PI75_9SPHI</name>
<sequence>MLQRTFGGRGLNEFKEKIRNMKKVFLCFFVCTLTFLWCSCEKHNYAEGILSPYIAVEDVRSIYKGSEVKLNESNLRGAEKIVGIVISRADSGNVPGGVVILQNFTRGNIRGIALDVGAEAASFRPGDSLMVTVKGAALKRVNGTLTISGLADTAIRKVGQRNTVTQQVVSPYTLNLRPEVFESTLIRVKSVSVSPAPVPGEIFAGDRFLIAGIDSIGMHTEPAAGFANKELPGGASIGGVVFLKAAEDGALKASVWPQTYADITERRPPVDPNAPHLGNKAIIITGFANDVKGSDGNYEYVQFMATEDIDFAVTPASVFTCTNAGGATPYPGAAPAGGWVTGGGRTYKFELTQGVVRKGEFFYVGGSNKRINGANSTSISNAKWVRAIAYVSTDGDGAIGASSSGLLPNSGNAGGIAVFDGVNIVVASVPMDVVFFGGTGIATIVNVENSTGYRIADNDHYHTVDPETHEAQPFFFQGSNLYVIPHQNPSDQGIFVKLGGVLNSATKTWEEPRGYEFFLMEKTSPLTSIETGKVTLLK</sequence>
<organism evidence="2 3">
    <name type="scientific">Pararcticibacter amylolyticus</name>
    <dbReference type="NCBI Taxonomy" id="2173175"/>
    <lineage>
        <taxon>Bacteria</taxon>
        <taxon>Pseudomonadati</taxon>
        <taxon>Bacteroidota</taxon>
        <taxon>Sphingobacteriia</taxon>
        <taxon>Sphingobacteriales</taxon>
        <taxon>Sphingobacteriaceae</taxon>
        <taxon>Pararcticibacter</taxon>
    </lineage>
</organism>
<accession>A0A2U2PI75</accession>
<evidence type="ECO:0000313" key="2">
    <source>
        <dbReference type="EMBL" id="PWG80849.1"/>
    </source>
</evidence>
<feature type="domain" description="DUF5689" evidence="1">
    <location>
        <begin position="53"/>
        <end position="241"/>
    </location>
</feature>
<dbReference type="EMBL" id="QEAS01000007">
    <property type="protein sequence ID" value="PWG80849.1"/>
    <property type="molecule type" value="Genomic_DNA"/>
</dbReference>
<comment type="caution">
    <text evidence="2">The sequence shown here is derived from an EMBL/GenBank/DDBJ whole genome shotgun (WGS) entry which is preliminary data.</text>
</comment>
<protein>
    <recommendedName>
        <fullName evidence="1">DUF5689 domain-containing protein</fullName>
    </recommendedName>
</protein>